<dbReference type="PANTHER" id="PTHR45663">
    <property type="entry name" value="GEO12009P1"/>
    <property type="match status" value="1"/>
</dbReference>
<dbReference type="AlphaFoldDB" id="A0A1F4XL58"/>
<evidence type="ECO:0000313" key="10">
    <source>
        <dbReference type="EMBL" id="OGC82441.1"/>
    </source>
</evidence>
<evidence type="ECO:0000256" key="7">
    <source>
        <dbReference type="PIRSR" id="PIRSR000077-1"/>
    </source>
</evidence>
<accession>A0A1F4XL58</accession>
<name>A0A1F4XL58_9BACT</name>
<sequence length="107" mass="11966">MFKHVTNDNFQQEVIVASQQKRVVVDFYSQTCGPCKMLAETMTKLKPELKEHKATFVKVAIEDTPELAIQFGIMSVPTLKVFEGGQVVAEVMGNQPEAKLRELLLIG</sequence>
<dbReference type="InterPro" id="IPR005746">
    <property type="entry name" value="Thioredoxin"/>
</dbReference>
<dbReference type="PROSITE" id="PS00194">
    <property type="entry name" value="THIOREDOXIN_1"/>
    <property type="match status" value="1"/>
</dbReference>
<feature type="disulfide bond" description="Redox-active" evidence="8">
    <location>
        <begin position="32"/>
        <end position="35"/>
    </location>
</feature>
<evidence type="ECO:0000256" key="2">
    <source>
        <dbReference type="ARBA" id="ARBA00022448"/>
    </source>
</evidence>
<evidence type="ECO:0000256" key="1">
    <source>
        <dbReference type="ARBA" id="ARBA00008987"/>
    </source>
</evidence>
<evidence type="ECO:0000256" key="6">
    <source>
        <dbReference type="PIRNR" id="PIRNR000077"/>
    </source>
</evidence>
<dbReference type="Pfam" id="PF00085">
    <property type="entry name" value="Thioredoxin"/>
    <property type="match status" value="1"/>
</dbReference>
<evidence type="ECO:0000313" key="11">
    <source>
        <dbReference type="Proteomes" id="UP000177521"/>
    </source>
</evidence>
<feature type="site" description="Contributes to redox potential value" evidence="7">
    <location>
        <position position="34"/>
    </location>
</feature>
<evidence type="ECO:0000256" key="4">
    <source>
        <dbReference type="ARBA" id="ARBA00023157"/>
    </source>
</evidence>
<evidence type="ECO:0000256" key="3">
    <source>
        <dbReference type="ARBA" id="ARBA00022982"/>
    </source>
</evidence>
<keyword evidence="2" id="KW-0813">Transport</keyword>
<dbReference type="InterPro" id="IPR013766">
    <property type="entry name" value="Thioredoxin_domain"/>
</dbReference>
<feature type="active site" description="Nucleophile" evidence="7">
    <location>
        <position position="35"/>
    </location>
</feature>
<evidence type="ECO:0000256" key="5">
    <source>
        <dbReference type="ARBA" id="ARBA00023284"/>
    </source>
</evidence>
<proteinExistence type="inferred from homology"/>
<dbReference type="PIRSF" id="PIRSF000077">
    <property type="entry name" value="Thioredoxin"/>
    <property type="match status" value="1"/>
</dbReference>
<dbReference type="CDD" id="cd02947">
    <property type="entry name" value="TRX_family"/>
    <property type="match status" value="1"/>
</dbReference>
<dbReference type="GO" id="GO:0005829">
    <property type="term" value="C:cytosol"/>
    <property type="evidence" value="ECO:0007669"/>
    <property type="project" value="TreeGrafter"/>
</dbReference>
<dbReference type="PANTHER" id="PTHR45663:SF11">
    <property type="entry name" value="GEO12009P1"/>
    <property type="match status" value="1"/>
</dbReference>
<feature type="site" description="Deprotonates C-terminal active site Cys" evidence="7">
    <location>
        <position position="26"/>
    </location>
</feature>
<dbReference type="Gene3D" id="3.40.30.10">
    <property type="entry name" value="Glutaredoxin"/>
    <property type="match status" value="1"/>
</dbReference>
<evidence type="ECO:0000259" key="9">
    <source>
        <dbReference type="PROSITE" id="PS51352"/>
    </source>
</evidence>
<feature type="active site" description="Nucleophile" evidence="7">
    <location>
        <position position="32"/>
    </location>
</feature>
<dbReference type="Proteomes" id="UP000177521">
    <property type="component" value="Unassembled WGS sequence"/>
</dbReference>
<dbReference type="GO" id="GO:0015035">
    <property type="term" value="F:protein-disulfide reductase activity"/>
    <property type="evidence" value="ECO:0007669"/>
    <property type="project" value="InterPro"/>
</dbReference>
<keyword evidence="5 8" id="KW-0676">Redox-active center</keyword>
<organism evidence="10 11">
    <name type="scientific">Candidatus Abawacabacteria bacterium RIFCSPHIGHO2_01_FULL_46_8</name>
    <dbReference type="NCBI Taxonomy" id="1817815"/>
    <lineage>
        <taxon>Bacteria</taxon>
        <taxon>Candidatus Abawacaibacteriota</taxon>
    </lineage>
</organism>
<dbReference type="EMBL" id="MEWS01000018">
    <property type="protein sequence ID" value="OGC82441.1"/>
    <property type="molecule type" value="Genomic_DNA"/>
</dbReference>
<reference evidence="10 11" key="1">
    <citation type="journal article" date="2016" name="Nat. Commun.">
        <title>Thousands of microbial genomes shed light on interconnected biogeochemical processes in an aquifer system.</title>
        <authorList>
            <person name="Anantharaman K."/>
            <person name="Brown C.T."/>
            <person name="Hug L.A."/>
            <person name="Sharon I."/>
            <person name="Castelle C.J."/>
            <person name="Probst A.J."/>
            <person name="Thomas B.C."/>
            <person name="Singh A."/>
            <person name="Wilkins M.J."/>
            <person name="Karaoz U."/>
            <person name="Brodie E.L."/>
            <person name="Williams K.H."/>
            <person name="Hubbard S.S."/>
            <person name="Banfield J.F."/>
        </authorList>
    </citation>
    <scope>NUCLEOTIDE SEQUENCE [LARGE SCALE GENOMIC DNA]</scope>
</reference>
<gene>
    <name evidence="10" type="ORF">A2788_01715</name>
</gene>
<feature type="domain" description="Thioredoxin" evidence="9">
    <location>
        <begin position="1"/>
        <end position="107"/>
    </location>
</feature>
<feature type="site" description="Contributes to redox potential value" evidence="7">
    <location>
        <position position="33"/>
    </location>
</feature>
<keyword evidence="4 8" id="KW-1015">Disulfide bond</keyword>
<protein>
    <recommendedName>
        <fullName evidence="6">Thioredoxin</fullName>
    </recommendedName>
</protein>
<evidence type="ECO:0000256" key="8">
    <source>
        <dbReference type="PIRSR" id="PIRSR000077-4"/>
    </source>
</evidence>
<dbReference type="SUPFAM" id="SSF52833">
    <property type="entry name" value="Thioredoxin-like"/>
    <property type="match status" value="1"/>
</dbReference>
<comment type="caution">
    <text evidence="10">The sequence shown here is derived from an EMBL/GenBank/DDBJ whole genome shotgun (WGS) entry which is preliminary data.</text>
</comment>
<comment type="similarity">
    <text evidence="1 6">Belongs to the thioredoxin family.</text>
</comment>
<dbReference type="PROSITE" id="PS51352">
    <property type="entry name" value="THIOREDOXIN_2"/>
    <property type="match status" value="1"/>
</dbReference>
<dbReference type="GO" id="GO:0045454">
    <property type="term" value="P:cell redox homeostasis"/>
    <property type="evidence" value="ECO:0007669"/>
    <property type="project" value="TreeGrafter"/>
</dbReference>
<keyword evidence="3" id="KW-0249">Electron transport</keyword>
<dbReference type="InterPro" id="IPR017937">
    <property type="entry name" value="Thioredoxin_CS"/>
</dbReference>
<dbReference type="InterPro" id="IPR036249">
    <property type="entry name" value="Thioredoxin-like_sf"/>
</dbReference>